<proteinExistence type="predicted"/>
<reference evidence="2" key="1">
    <citation type="journal article" date="2014" name="Genome Announc.">
        <title>Draft Genome Sequence of Lactobacillus oryzae Strain SG293T.</title>
        <authorList>
            <person name="Tanizawa Y."/>
            <person name="Fujisawa T."/>
            <person name="Mochizuki T."/>
            <person name="Kaminuma E."/>
            <person name="Nakamura Y."/>
            <person name="Tohno M."/>
        </authorList>
    </citation>
    <scope>NUCLEOTIDE SEQUENCE [LARGE SCALE GENOMIC DNA]</scope>
    <source>
        <strain evidence="2">SG293</strain>
    </source>
</reference>
<evidence type="ECO:0000313" key="2">
    <source>
        <dbReference type="EMBL" id="GAK47912.1"/>
    </source>
</evidence>
<dbReference type="RefSeq" id="WP_051907226.1">
    <property type="nucleotide sequence ID" value="NZ_BBAZ01000013.1"/>
</dbReference>
<sequence length="353" mass="38690">MEATLLLQSDNVPIVARISQTLLDDGIGVVEQKADQFTTAIGILIYDGSAQTELLKSKLTTDTDTFLINDADGLLVYQTHNRYLFVVMSDRFNSDAFSELVNKVGISSSLNSEVSAPYRFRFMSIKQSIDAFSVTIRSALLKESGLQWQWRYLVTGEIQLTPVVIGITRSDFKALILEQETAFQTQLGADFIGYGSEEPLENFVVNRLIEQQKSITAAESLTAGEFQSTLGNVAGVSAVFAGGFVTYSNHVKHQLLAIPDEQITQFGVVSEEIAIQMANQAKQLMNTHFAVSFTGVAGPDALEGQPSGTVWVGIAEDEKPSYAIEAHFSGDRAVVRERSVYLGLDIVRRAINK</sequence>
<evidence type="ECO:0000259" key="1">
    <source>
        <dbReference type="Pfam" id="PF02464"/>
    </source>
</evidence>
<dbReference type="STRING" id="1291743.LOSG293_150030"/>
<dbReference type="Pfam" id="PF02464">
    <property type="entry name" value="CinA"/>
    <property type="match status" value="1"/>
</dbReference>
<dbReference type="NCBIfam" id="TIGR00199">
    <property type="entry name" value="PncC_domain"/>
    <property type="match status" value="1"/>
</dbReference>
<dbReference type="Proteomes" id="UP000028700">
    <property type="component" value="Unassembled WGS sequence"/>
</dbReference>
<accession>A0A081BIP4</accession>
<feature type="domain" description="CinA C-terminal" evidence="1">
    <location>
        <begin position="198"/>
        <end position="350"/>
    </location>
</feature>
<dbReference type="AlphaFoldDB" id="A0A081BIP4"/>
<dbReference type="eggNOG" id="COG1546">
    <property type="taxonomic scope" value="Bacteria"/>
</dbReference>
<dbReference type="Gene3D" id="3.90.950.20">
    <property type="entry name" value="CinA-like"/>
    <property type="match status" value="1"/>
</dbReference>
<dbReference type="InterPro" id="IPR036653">
    <property type="entry name" value="CinA-like_C"/>
</dbReference>
<dbReference type="SUPFAM" id="SSF142433">
    <property type="entry name" value="CinA-like"/>
    <property type="match status" value="1"/>
</dbReference>
<gene>
    <name evidence="2" type="ORF">LOSG293_150030</name>
</gene>
<keyword evidence="3" id="KW-1185">Reference proteome</keyword>
<protein>
    <submittedName>
        <fullName evidence="2">Competence damage-inducible protein A</fullName>
    </submittedName>
</protein>
<organism evidence="2 3">
    <name type="scientific">Secundilactobacillus oryzae JCM 18671</name>
    <dbReference type="NCBI Taxonomy" id="1291743"/>
    <lineage>
        <taxon>Bacteria</taxon>
        <taxon>Bacillati</taxon>
        <taxon>Bacillota</taxon>
        <taxon>Bacilli</taxon>
        <taxon>Lactobacillales</taxon>
        <taxon>Lactobacillaceae</taxon>
        <taxon>Secundilactobacillus</taxon>
    </lineage>
</organism>
<comment type="caution">
    <text evidence="2">The sequence shown here is derived from an EMBL/GenBank/DDBJ whole genome shotgun (WGS) entry which is preliminary data.</text>
</comment>
<dbReference type="InterPro" id="IPR008136">
    <property type="entry name" value="CinA_C"/>
</dbReference>
<name>A0A081BIP4_9LACO</name>
<dbReference type="EMBL" id="BBJM01000015">
    <property type="protein sequence ID" value="GAK47912.1"/>
    <property type="molecule type" value="Genomic_DNA"/>
</dbReference>
<evidence type="ECO:0000313" key="3">
    <source>
        <dbReference type="Proteomes" id="UP000028700"/>
    </source>
</evidence>